<feature type="chain" id="PRO_5015755913" description="WD40 repeat domain-containing protein" evidence="3">
    <location>
        <begin position="32"/>
        <end position="353"/>
    </location>
</feature>
<sequence>MTRWRGRHGRGRRGLAAAAVALAALALTAAADPGEPEQVFEFADERIAESSGLAASQLHDGVYYTHNDSDDGAIVYAVDSSGATLAAITLQGVEARDWEAVAVGRDESGAPAVYVGDIGDNMTVSWPSVRVHRFTEPQALTDASVAPTSYEFVYEDGARDAEALLIDPADNRLYIVSKDISGGMYAAPETLSTDGPNTLTRVGSAPMFVTDGAFSPDGSAFALRTYWSVHFYAEPDRLLDSAAVPQQDIGESLTYTRDGAAVLVGAEGQGSAVWRVPVPAAALPEATAAPAPSADPSAAAPEETESEPAESEPPAEAAEPDGSGGPGTLGLIGTGAAVAAAAIAGIVVLARRG</sequence>
<dbReference type="RefSeq" id="WP_106242397.1">
    <property type="nucleotide sequence ID" value="NZ_PVZC01000002.1"/>
</dbReference>
<dbReference type="Proteomes" id="UP000237846">
    <property type="component" value="Unassembled WGS sequence"/>
</dbReference>
<dbReference type="AlphaFoldDB" id="A0A2T0Q9Y0"/>
<name>A0A2T0Q9Y0_9ACTN</name>
<keyword evidence="3" id="KW-0732">Signal</keyword>
<evidence type="ECO:0000256" key="1">
    <source>
        <dbReference type="SAM" id="MobiDB-lite"/>
    </source>
</evidence>
<accession>A0A2T0Q9Y0</accession>
<evidence type="ECO:0000256" key="3">
    <source>
        <dbReference type="SAM" id="SignalP"/>
    </source>
</evidence>
<evidence type="ECO:0000313" key="5">
    <source>
        <dbReference type="Proteomes" id="UP000237846"/>
    </source>
</evidence>
<keyword evidence="2" id="KW-0812">Transmembrane</keyword>
<feature type="transmembrane region" description="Helical" evidence="2">
    <location>
        <begin position="329"/>
        <end position="350"/>
    </location>
</feature>
<comment type="caution">
    <text evidence="4">The sequence shown here is derived from an EMBL/GenBank/DDBJ whole genome shotgun (WGS) entry which is preliminary data.</text>
</comment>
<organism evidence="4 5">
    <name type="scientific">Allonocardiopsis opalescens</name>
    <dbReference type="NCBI Taxonomy" id="1144618"/>
    <lineage>
        <taxon>Bacteria</taxon>
        <taxon>Bacillati</taxon>
        <taxon>Actinomycetota</taxon>
        <taxon>Actinomycetes</taxon>
        <taxon>Streptosporangiales</taxon>
        <taxon>Allonocardiopsis</taxon>
    </lineage>
</organism>
<evidence type="ECO:0008006" key="6">
    <source>
        <dbReference type="Google" id="ProtNLM"/>
    </source>
</evidence>
<proteinExistence type="predicted"/>
<dbReference type="OrthoDB" id="9801244at2"/>
<feature type="compositionally biased region" description="Low complexity" evidence="1">
    <location>
        <begin position="286"/>
        <end position="301"/>
    </location>
</feature>
<feature type="signal peptide" evidence="3">
    <location>
        <begin position="1"/>
        <end position="31"/>
    </location>
</feature>
<evidence type="ECO:0000256" key="2">
    <source>
        <dbReference type="SAM" id="Phobius"/>
    </source>
</evidence>
<dbReference type="SUPFAM" id="SSF101898">
    <property type="entry name" value="NHL repeat"/>
    <property type="match status" value="1"/>
</dbReference>
<dbReference type="EMBL" id="PVZC01000002">
    <property type="protein sequence ID" value="PRY00645.1"/>
    <property type="molecule type" value="Genomic_DNA"/>
</dbReference>
<protein>
    <recommendedName>
        <fullName evidence="6">WD40 repeat domain-containing protein</fullName>
    </recommendedName>
</protein>
<keyword evidence="2" id="KW-1133">Transmembrane helix</keyword>
<keyword evidence="2" id="KW-0472">Membrane</keyword>
<keyword evidence="5" id="KW-1185">Reference proteome</keyword>
<feature type="region of interest" description="Disordered" evidence="1">
    <location>
        <begin position="286"/>
        <end position="329"/>
    </location>
</feature>
<reference evidence="4 5" key="1">
    <citation type="submission" date="2018-03" db="EMBL/GenBank/DDBJ databases">
        <title>Genomic Encyclopedia of Archaeal and Bacterial Type Strains, Phase II (KMG-II): from individual species to whole genera.</title>
        <authorList>
            <person name="Goeker M."/>
        </authorList>
    </citation>
    <scope>NUCLEOTIDE SEQUENCE [LARGE SCALE GENOMIC DNA]</scope>
    <source>
        <strain evidence="4 5">DSM 45601</strain>
    </source>
</reference>
<evidence type="ECO:0000313" key="4">
    <source>
        <dbReference type="EMBL" id="PRY00645.1"/>
    </source>
</evidence>
<gene>
    <name evidence="4" type="ORF">CLV72_102276</name>
</gene>